<evidence type="ECO:0000313" key="3">
    <source>
        <dbReference type="WBParaSite" id="nRc.2.0.1.t07453-RA"/>
    </source>
</evidence>
<reference evidence="3" key="1">
    <citation type="submission" date="2022-11" db="UniProtKB">
        <authorList>
            <consortium name="WormBaseParasite"/>
        </authorList>
    </citation>
    <scope>IDENTIFICATION</scope>
</reference>
<dbReference type="Proteomes" id="UP000887565">
    <property type="component" value="Unplaced"/>
</dbReference>
<protein>
    <submittedName>
        <fullName evidence="3">NADH dehydrogenase subunit 1</fullName>
    </submittedName>
</protein>
<evidence type="ECO:0000256" key="1">
    <source>
        <dbReference type="SAM" id="Phobius"/>
    </source>
</evidence>
<dbReference type="AlphaFoldDB" id="A0A915I0V6"/>
<sequence>MIDEVAIVPPVAAVVQIMKPILIIAVGITILITIARCEYSSLKMKATKFCSSYLIPTGGNS</sequence>
<organism evidence="2 3">
    <name type="scientific">Romanomermis culicivorax</name>
    <name type="common">Nematode worm</name>
    <dbReference type="NCBI Taxonomy" id="13658"/>
    <lineage>
        <taxon>Eukaryota</taxon>
        <taxon>Metazoa</taxon>
        <taxon>Ecdysozoa</taxon>
        <taxon>Nematoda</taxon>
        <taxon>Enoplea</taxon>
        <taxon>Dorylaimia</taxon>
        <taxon>Mermithida</taxon>
        <taxon>Mermithoidea</taxon>
        <taxon>Mermithidae</taxon>
        <taxon>Romanomermis</taxon>
    </lineage>
</organism>
<accession>A0A915I0V6</accession>
<proteinExistence type="predicted"/>
<keyword evidence="2" id="KW-1185">Reference proteome</keyword>
<feature type="transmembrane region" description="Helical" evidence="1">
    <location>
        <begin position="17"/>
        <end position="35"/>
    </location>
</feature>
<dbReference type="WBParaSite" id="nRc.2.0.1.t07453-RA">
    <property type="protein sequence ID" value="nRc.2.0.1.t07453-RA"/>
    <property type="gene ID" value="nRc.2.0.1.g07453"/>
</dbReference>
<keyword evidence="1" id="KW-0812">Transmembrane</keyword>
<evidence type="ECO:0000313" key="2">
    <source>
        <dbReference type="Proteomes" id="UP000887565"/>
    </source>
</evidence>
<keyword evidence="1" id="KW-1133">Transmembrane helix</keyword>
<name>A0A915I0V6_ROMCU</name>
<keyword evidence="1" id="KW-0472">Membrane</keyword>